<accession>A0ABS5A620</accession>
<protein>
    <submittedName>
        <fullName evidence="2">Membrane protein</fullName>
    </submittedName>
</protein>
<dbReference type="Pfam" id="PF06897">
    <property type="entry name" value="DUF1269"/>
    <property type="match status" value="1"/>
</dbReference>
<dbReference type="InterPro" id="IPR009200">
    <property type="entry name" value="DUF1269_membrane"/>
</dbReference>
<evidence type="ECO:0000256" key="1">
    <source>
        <dbReference type="SAM" id="Phobius"/>
    </source>
</evidence>
<evidence type="ECO:0000313" key="3">
    <source>
        <dbReference type="Proteomes" id="UP001519363"/>
    </source>
</evidence>
<reference evidence="2 3" key="1">
    <citation type="submission" date="2021-03" db="EMBL/GenBank/DDBJ databases">
        <title>Sequencing the genomes of 1000 actinobacteria strains.</title>
        <authorList>
            <person name="Klenk H.-P."/>
        </authorList>
    </citation>
    <scope>NUCLEOTIDE SEQUENCE [LARGE SCALE GENOMIC DNA]</scope>
    <source>
        <strain evidence="2 3">DSM 44580</strain>
    </source>
</reference>
<proteinExistence type="predicted"/>
<keyword evidence="3" id="KW-1185">Reference proteome</keyword>
<keyword evidence="1" id="KW-0812">Transmembrane</keyword>
<dbReference type="RefSeq" id="WP_086781461.1">
    <property type="nucleotide sequence ID" value="NZ_JAGIOO010000001.1"/>
</dbReference>
<dbReference type="Proteomes" id="UP001519363">
    <property type="component" value="Unassembled WGS sequence"/>
</dbReference>
<keyword evidence="1" id="KW-0472">Membrane</keyword>
<comment type="caution">
    <text evidence="2">The sequence shown here is derived from an EMBL/GenBank/DDBJ whole genome shotgun (WGS) entry which is preliminary data.</text>
</comment>
<keyword evidence="1" id="KW-1133">Transmembrane helix</keyword>
<name>A0ABS5A620_9PSEU</name>
<feature type="transmembrane region" description="Helical" evidence="1">
    <location>
        <begin position="66"/>
        <end position="88"/>
    </location>
</feature>
<sequence>MATLTIWRFDSPDGAHRAAGQVESLAKSQLITVHDAAVVWWPPDSGKPKLRQLRSLTGRGALSGTFWGMLFGLIFFVPLLGAAVGATVGAASGALTDLGIDDDLIRQIRDDLVPGTSAVFLLTSDAVLDKVRAAFSNLPTPQLLFTNLSPAQEESLRQMFPEEHHS</sequence>
<gene>
    <name evidence="2" type="ORF">JOF53_000915</name>
</gene>
<dbReference type="EMBL" id="JAGIOO010000001">
    <property type="protein sequence ID" value="MBP2472043.1"/>
    <property type="molecule type" value="Genomic_DNA"/>
</dbReference>
<evidence type="ECO:0000313" key="2">
    <source>
        <dbReference type="EMBL" id="MBP2472043.1"/>
    </source>
</evidence>
<organism evidence="2 3">
    <name type="scientific">Crossiella equi</name>
    <dbReference type="NCBI Taxonomy" id="130796"/>
    <lineage>
        <taxon>Bacteria</taxon>
        <taxon>Bacillati</taxon>
        <taxon>Actinomycetota</taxon>
        <taxon>Actinomycetes</taxon>
        <taxon>Pseudonocardiales</taxon>
        <taxon>Pseudonocardiaceae</taxon>
        <taxon>Crossiella</taxon>
    </lineage>
</organism>